<keyword evidence="2" id="KW-0680">Restriction system</keyword>
<evidence type="ECO:0000256" key="1">
    <source>
        <dbReference type="ARBA" id="ARBA00006594"/>
    </source>
</evidence>
<proteinExistence type="inferred from homology"/>
<name>A0A2M6WJ58_9BACT</name>
<sequence>MTQNIQQLREEFKQKIDILNNYLFAQGLSDPMTRIQQLSFLFFLKMLEEQDIAMEKEEKLTGRKHKSIFAGQKEKFRWSRFREKTGPNLYKFVRDDVFEFVTELHNGHDNVRQVLEGAKLLIPDCCIYRLVRIQDRTN</sequence>
<dbReference type="InterPro" id="IPR038333">
    <property type="entry name" value="T1MK-like_N_sf"/>
</dbReference>
<evidence type="ECO:0000313" key="5">
    <source>
        <dbReference type="Proteomes" id="UP000228635"/>
    </source>
</evidence>
<evidence type="ECO:0000256" key="2">
    <source>
        <dbReference type="ARBA" id="ARBA00022747"/>
    </source>
</evidence>
<protein>
    <recommendedName>
        <fullName evidence="3">N6 adenine-specific DNA methyltransferase N-terminal domain-containing protein</fullName>
    </recommendedName>
</protein>
<comment type="similarity">
    <text evidence="1">Belongs to the N(4)/N(6)-methyltransferase family.</text>
</comment>
<dbReference type="InterPro" id="IPR029063">
    <property type="entry name" value="SAM-dependent_MTases_sf"/>
</dbReference>
<comment type="caution">
    <text evidence="4">The sequence shown here is derived from an EMBL/GenBank/DDBJ whole genome shotgun (WGS) entry which is preliminary data.</text>
</comment>
<feature type="domain" description="N6 adenine-specific DNA methyltransferase N-terminal" evidence="3">
    <location>
        <begin position="26"/>
        <end position="116"/>
    </location>
</feature>
<dbReference type="SUPFAM" id="SSF53335">
    <property type="entry name" value="S-adenosyl-L-methionine-dependent methyltransferases"/>
    <property type="match status" value="1"/>
</dbReference>
<gene>
    <name evidence="4" type="ORF">COU08_00410</name>
</gene>
<dbReference type="Pfam" id="PF12161">
    <property type="entry name" value="HsdM_N"/>
    <property type="match status" value="1"/>
</dbReference>
<evidence type="ECO:0000259" key="3">
    <source>
        <dbReference type="Pfam" id="PF12161"/>
    </source>
</evidence>
<accession>A0A2M6WJ58</accession>
<dbReference type="GO" id="GO:0009307">
    <property type="term" value="P:DNA restriction-modification system"/>
    <property type="evidence" value="ECO:0007669"/>
    <property type="project" value="UniProtKB-KW"/>
</dbReference>
<dbReference type="EMBL" id="PFBA01000006">
    <property type="protein sequence ID" value="PIT92831.1"/>
    <property type="molecule type" value="Genomic_DNA"/>
</dbReference>
<evidence type="ECO:0000313" key="4">
    <source>
        <dbReference type="EMBL" id="PIT92831.1"/>
    </source>
</evidence>
<dbReference type="InterPro" id="IPR022749">
    <property type="entry name" value="D12N6_MeTrfase_N"/>
</dbReference>
<dbReference type="AlphaFoldDB" id="A0A2M6WJ58"/>
<organism evidence="4 5">
    <name type="scientific">Candidatus Harrisonbacteria bacterium CG10_big_fil_rev_8_21_14_0_10_42_17</name>
    <dbReference type="NCBI Taxonomy" id="1974584"/>
    <lineage>
        <taxon>Bacteria</taxon>
        <taxon>Candidatus Harrisoniibacteriota</taxon>
    </lineage>
</organism>
<reference evidence="5" key="1">
    <citation type="submission" date="2017-09" db="EMBL/GenBank/DDBJ databases">
        <title>Depth-based differentiation of microbial function through sediment-hosted aquifers and enrichment of novel symbionts in the deep terrestrial subsurface.</title>
        <authorList>
            <person name="Probst A.J."/>
            <person name="Ladd B."/>
            <person name="Jarett J.K."/>
            <person name="Geller-Mcgrath D.E."/>
            <person name="Sieber C.M.K."/>
            <person name="Emerson J.B."/>
            <person name="Anantharaman K."/>
            <person name="Thomas B.C."/>
            <person name="Malmstrom R."/>
            <person name="Stieglmeier M."/>
            <person name="Klingl A."/>
            <person name="Woyke T."/>
            <person name="Ryan C.M."/>
            <person name="Banfield J.F."/>
        </authorList>
    </citation>
    <scope>NUCLEOTIDE SEQUENCE [LARGE SCALE GENOMIC DNA]</scope>
</reference>
<dbReference type="Proteomes" id="UP000228635">
    <property type="component" value="Unassembled WGS sequence"/>
</dbReference>
<dbReference type="Gene3D" id="1.20.1260.30">
    <property type="match status" value="1"/>
</dbReference>